<reference evidence="4 5" key="1">
    <citation type="submission" date="2024-09" db="EMBL/GenBank/DDBJ databases">
        <authorList>
            <person name="Sun Q."/>
            <person name="Mori K."/>
        </authorList>
    </citation>
    <scope>NUCLEOTIDE SEQUENCE [LARGE SCALE GENOMIC DNA]</scope>
    <source>
        <strain evidence="4 5">JCM 13503</strain>
    </source>
</reference>
<dbReference type="PANTHER" id="PTHR48106:SF13">
    <property type="entry name" value="QUINONE OXIDOREDUCTASE-RELATED"/>
    <property type="match status" value="1"/>
</dbReference>
<dbReference type="PROSITE" id="PS01162">
    <property type="entry name" value="QOR_ZETA_CRYSTAL"/>
    <property type="match status" value="1"/>
</dbReference>
<dbReference type="Pfam" id="PF08240">
    <property type="entry name" value="ADH_N"/>
    <property type="match status" value="1"/>
</dbReference>
<sequence>MNSIRIHQHGGPSALQFDELPIPEPLEQEVVLRVQAAGVNFIDVYQREGRYPVELPFTPGQEVVGEIVAMGSGAAAKVGERALGFLRSGGYTEYVRVPTDRLIPLPEGLEPKVALAALVQGMTAHFLTRDSYPVRPGDTVLVHAAAGGTGGLLVQFAKSAGARVIGTVSSELKAELARAHGADEVIRYDQQDFVAAVHALTNGEGVQAVYDSVGKTTFDGSLESLRTRGTLVLFGASSGAVPAVDPLRLMRGSLFLTRPTLAHHVADRESLLARADDVLKMLRESVLRVRVSHEFALRDAARAHETLEARQSTGKVLLIPGEDGG</sequence>
<accession>A0ABV6AY29</accession>
<comment type="caution">
    <text evidence="4">The sequence shown here is derived from an EMBL/GenBank/DDBJ whole genome shotgun (WGS) entry which is preliminary data.</text>
</comment>
<dbReference type="InterPro" id="IPR013149">
    <property type="entry name" value="ADH-like_C"/>
</dbReference>
<evidence type="ECO:0000256" key="1">
    <source>
        <dbReference type="ARBA" id="ARBA00022857"/>
    </source>
</evidence>
<dbReference type="InterPro" id="IPR047618">
    <property type="entry name" value="QOR-like"/>
</dbReference>
<organism evidence="4 5">
    <name type="scientific">Deinococcus oregonensis</name>
    <dbReference type="NCBI Taxonomy" id="1805970"/>
    <lineage>
        <taxon>Bacteria</taxon>
        <taxon>Thermotogati</taxon>
        <taxon>Deinococcota</taxon>
        <taxon>Deinococci</taxon>
        <taxon>Deinococcales</taxon>
        <taxon>Deinococcaceae</taxon>
        <taxon>Deinococcus</taxon>
    </lineage>
</organism>
<keyword evidence="2" id="KW-0560">Oxidoreductase</keyword>
<dbReference type="InterPro" id="IPR013154">
    <property type="entry name" value="ADH-like_N"/>
</dbReference>
<dbReference type="EMBL" id="JBHLYR010000021">
    <property type="protein sequence ID" value="MFB9991610.1"/>
    <property type="molecule type" value="Genomic_DNA"/>
</dbReference>
<name>A0ABV6AY29_9DEIO</name>
<dbReference type="Gene3D" id="3.40.50.720">
    <property type="entry name" value="NAD(P)-binding Rossmann-like Domain"/>
    <property type="match status" value="1"/>
</dbReference>
<evidence type="ECO:0000313" key="4">
    <source>
        <dbReference type="EMBL" id="MFB9991610.1"/>
    </source>
</evidence>
<evidence type="ECO:0000256" key="2">
    <source>
        <dbReference type="ARBA" id="ARBA00023002"/>
    </source>
</evidence>
<dbReference type="InterPro" id="IPR011032">
    <property type="entry name" value="GroES-like_sf"/>
</dbReference>
<gene>
    <name evidence="4" type="ORF">ACFFLM_06470</name>
</gene>
<dbReference type="RefSeq" id="WP_380006945.1">
    <property type="nucleotide sequence ID" value="NZ_JBHLYR010000021.1"/>
</dbReference>
<dbReference type="InterPro" id="IPR020843">
    <property type="entry name" value="ER"/>
</dbReference>
<dbReference type="Proteomes" id="UP001589733">
    <property type="component" value="Unassembled WGS sequence"/>
</dbReference>
<keyword evidence="1" id="KW-0521">NADP</keyword>
<proteinExistence type="predicted"/>
<dbReference type="Pfam" id="PF00107">
    <property type="entry name" value="ADH_zinc_N"/>
    <property type="match status" value="1"/>
</dbReference>
<evidence type="ECO:0000313" key="5">
    <source>
        <dbReference type="Proteomes" id="UP001589733"/>
    </source>
</evidence>
<dbReference type="CDD" id="cd05286">
    <property type="entry name" value="QOR2"/>
    <property type="match status" value="1"/>
</dbReference>
<evidence type="ECO:0000259" key="3">
    <source>
        <dbReference type="SMART" id="SM00829"/>
    </source>
</evidence>
<dbReference type="Gene3D" id="3.90.180.10">
    <property type="entry name" value="Medium-chain alcohol dehydrogenases, catalytic domain"/>
    <property type="match status" value="1"/>
</dbReference>
<feature type="domain" description="Enoyl reductase (ER)" evidence="3">
    <location>
        <begin position="10"/>
        <end position="318"/>
    </location>
</feature>
<dbReference type="InterPro" id="IPR036291">
    <property type="entry name" value="NAD(P)-bd_dom_sf"/>
</dbReference>
<dbReference type="InterPro" id="IPR002364">
    <property type="entry name" value="Quin_OxRdtase/zeta-crystal_CS"/>
</dbReference>
<dbReference type="PANTHER" id="PTHR48106">
    <property type="entry name" value="QUINONE OXIDOREDUCTASE PIG3-RELATED"/>
    <property type="match status" value="1"/>
</dbReference>
<protein>
    <submittedName>
        <fullName evidence="4">Quinone oxidoreductase</fullName>
    </submittedName>
</protein>
<keyword evidence="5" id="KW-1185">Reference proteome</keyword>
<dbReference type="SUPFAM" id="SSF51735">
    <property type="entry name" value="NAD(P)-binding Rossmann-fold domains"/>
    <property type="match status" value="1"/>
</dbReference>
<dbReference type="SMART" id="SM00829">
    <property type="entry name" value="PKS_ER"/>
    <property type="match status" value="1"/>
</dbReference>
<dbReference type="SUPFAM" id="SSF50129">
    <property type="entry name" value="GroES-like"/>
    <property type="match status" value="1"/>
</dbReference>